<feature type="compositionally biased region" description="Polar residues" evidence="1">
    <location>
        <begin position="35"/>
        <end position="44"/>
    </location>
</feature>
<proteinExistence type="predicted"/>
<dbReference type="HOGENOM" id="CLU_1685321_0_0_11"/>
<feature type="region of interest" description="Disordered" evidence="1">
    <location>
        <begin position="1"/>
        <end position="86"/>
    </location>
</feature>
<feature type="compositionally biased region" description="Low complexity" evidence="1">
    <location>
        <begin position="58"/>
        <end position="80"/>
    </location>
</feature>
<dbReference type="Proteomes" id="UP000006728">
    <property type="component" value="Chromosome"/>
</dbReference>
<protein>
    <submittedName>
        <fullName evidence="2">Uncharacterized protein</fullName>
    </submittedName>
</protein>
<evidence type="ECO:0000313" key="3">
    <source>
        <dbReference type="Proteomes" id="UP000006728"/>
    </source>
</evidence>
<gene>
    <name evidence="2" type="ordered locus">SACE_4964</name>
</gene>
<dbReference type="AlphaFoldDB" id="A4FJK4"/>
<feature type="region of interest" description="Disordered" evidence="1">
    <location>
        <begin position="103"/>
        <end position="156"/>
    </location>
</feature>
<evidence type="ECO:0000313" key="2">
    <source>
        <dbReference type="EMBL" id="CAM04229.1"/>
    </source>
</evidence>
<evidence type="ECO:0000256" key="1">
    <source>
        <dbReference type="SAM" id="MobiDB-lite"/>
    </source>
</evidence>
<organism evidence="2 3">
    <name type="scientific">Saccharopolyspora erythraea (strain ATCC 11635 / DSM 40517 / JCM 4748 / NBRC 13426 / NCIMB 8594 / NRRL 2338)</name>
    <dbReference type="NCBI Taxonomy" id="405948"/>
    <lineage>
        <taxon>Bacteria</taxon>
        <taxon>Bacillati</taxon>
        <taxon>Actinomycetota</taxon>
        <taxon>Actinomycetes</taxon>
        <taxon>Pseudonocardiales</taxon>
        <taxon>Pseudonocardiaceae</taxon>
        <taxon>Saccharopolyspora</taxon>
    </lineage>
</organism>
<dbReference type="EMBL" id="AM420293">
    <property type="protein sequence ID" value="CAM04229.1"/>
    <property type="molecule type" value="Genomic_DNA"/>
</dbReference>
<name>A4FJK4_SACEN</name>
<dbReference type="KEGG" id="sen:SACE_4964"/>
<accession>A4FJK4</accession>
<feature type="compositionally biased region" description="Low complexity" evidence="1">
    <location>
        <begin position="135"/>
        <end position="156"/>
    </location>
</feature>
<feature type="compositionally biased region" description="Polar residues" evidence="1">
    <location>
        <begin position="110"/>
        <end position="119"/>
    </location>
</feature>
<keyword evidence="3" id="KW-1185">Reference proteome</keyword>
<sequence length="156" mass="15455">MNFVAAVGPSTITRPTPTVPAKRPDVADGGKMTALLSSRSSGSPRTAARSAADGPGGASTAVPAPSSCPSAVGPSSPSASQGCPSRGRLALRSAYSSELRIAKAFKPNRPVSSRSSWSMVETAGAAPVTPPFGNSAIRSGSSARSSGSRTTATRGP</sequence>
<reference evidence="2 3" key="1">
    <citation type="journal article" date="2007" name="Nat. Biotechnol.">
        <title>Complete genome sequence of the erythromycin-producing bacterium Saccharopolyspora erythraea NRRL23338.</title>
        <authorList>
            <person name="Oliynyk M."/>
            <person name="Samborskyy M."/>
            <person name="Lester J.B."/>
            <person name="Mironenko T."/>
            <person name="Scott N."/>
            <person name="Dickens S."/>
            <person name="Haydock S.F."/>
            <person name="Leadlay P.F."/>
        </authorList>
    </citation>
    <scope>NUCLEOTIDE SEQUENCE [LARGE SCALE GENOMIC DNA]</scope>
    <source>
        <strain evidence="3">ATCC 11635 / DSM 40517 / JCM 4748 / NBRC 13426 / NCIMB 8594 / NRRL 2338</strain>
    </source>
</reference>